<evidence type="ECO:0000313" key="7">
    <source>
        <dbReference type="Ensembl" id="ENSCGRP00001017567.1"/>
    </source>
</evidence>
<reference evidence="7" key="1">
    <citation type="submission" date="2025-08" db="UniProtKB">
        <authorList>
            <consortium name="Ensembl"/>
        </authorList>
    </citation>
    <scope>IDENTIFICATION</scope>
</reference>
<dbReference type="PANTHER" id="PTHR23320">
    <property type="entry name" value="MEMBRANE-SPANNING 4-DOMAINS SUBFAMILY A MS4A -RELATED"/>
    <property type="match status" value="1"/>
</dbReference>
<dbReference type="Proteomes" id="UP000694386">
    <property type="component" value="Unplaced"/>
</dbReference>
<dbReference type="GO" id="GO:0005886">
    <property type="term" value="C:plasma membrane"/>
    <property type="evidence" value="ECO:0007669"/>
    <property type="project" value="TreeGrafter"/>
</dbReference>
<keyword evidence="5 6" id="KW-0472">Membrane</keyword>
<dbReference type="AlphaFoldDB" id="A0A8C2MGB9"/>
<accession>A0A8C2MGB9</accession>
<evidence type="ECO:0000256" key="6">
    <source>
        <dbReference type="SAM" id="Phobius"/>
    </source>
</evidence>
<protein>
    <submittedName>
        <fullName evidence="7">Membrane-spanning 4-domains, subfamily A, member 12</fullName>
    </submittedName>
</protein>
<sequence>MTSSQTTTYPGMHVTIPNPYPPTSSMAHHPQQPLGILNVGNQVQTGQLPFITSPGIFTTNRFGPENVPTVHPAPVTTTTKANFKDEAIALGAVHIIIGLMHIGFGVVLGLLNSYYYVSWAFYSIAFIGGYPFWGGVSFIASGSLSISAFKKFTPCLVKSTLTMNIISAVFAFVGVILFVVDLNINGYHYQNYWMVLSGRGIAGMLAIFSVLEFGVACAMTHFANQTRMHGSNRSVPTAPSIYVVDSLMQESFPDSRRYDNIPAYAPRQ</sequence>
<feature type="transmembrane region" description="Helical" evidence="6">
    <location>
        <begin position="200"/>
        <end position="223"/>
    </location>
</feature>
<dbReference type="InterPro" id="IPR007237">
    <property type="entry name" value="CD20-like"/>
</dbReference>
<dbReference type="Ensembl" id="ENSCGRT00001021811.1">
    <property type="protein sequence ID" value="ENSCGRP00001017567.1"/>
    <property type="gene ID" value="ENSCGRG00001017578.1"/>
</dbReference>
<proteinExistence type="inferred from homology"/>
<comment type="similarity">
    <text evidence="2">Belongs to the MS4A family.</text>
</comment>
<keyword evidence="4 6" id="KW-1133">Transmembrane helix</keyword>
<dbReference type="GO" id="GO:0007166">
    <property type="term" value="P:cell surface receptor signaling pathway"/>
    <property type="evidence" value="ECO:0007669"/>
    <property type="project" value="TreeGrafter"/>
</dbReference>
<feature type="transmembrane region" description="Helical" evidence="6">
    <location>
        <begin position="87"/>
        <end position="111"/>
    </location>
</feature>
<organism evidence="7 8">
    <name type="scientific">Cricetulus griseus</name>
    <name type="common">Chinese hamster</name>
    <name type="synonym">Cricetulus barabensis griseus</name>
    <dbReference type="NCBI Taxonomy" id="10029"/>
    <lineage>
        <taxon>Eukaryota</taxon>
        <taxon>Metazoa</taxon>
        <taxon>Chordata</taxon>
        <taxon>Craniata</taxon>
        <taxon>Vertebrata</taxon>
        <taxon>Euteleostomi</taxon>
        <taxon>Mammalia</taxon>
        <taxon>Eutheria</taxon>
        <taxon>Euarchontoglires</taxon>
        <taxon>Glires</taxon>
        <taxon>Rodentia</taxon>
        <taxon>Myomorpha</taxon>
        <taxon>Muroidea</taxon>
        <taxon>Cricetidae</taxon>
        <taxon>Cricetinae</taxon>
        <taxon>Cricetulus</taxon>
    </lineage>
</organism>
<comment type="subcellular location">
    <subcellularLocation>
        <location evidence="1">Membrane</location>
        <topology evidence="1">Multi-pass membrane protein</topology>
    </subcellularLocation>
</comment>
<evidence type="ECO:0000256" key="5">
    <source>
        <dbReference type="ARBA" id="ARBA00023136"/>
    </source>
</evidence>
<name>A0A8C2MGB9_CRIGR</name>
<evidence type="ECO:0000256" key="4">
    <source>
        <dbReference type="ARBA" id="ARBA00022989"/>
    </source>
</evidence>
<feature type="transmembrane region" description="Helical" evidence="6">
    <location>
        <begin position="161"/>
        <end position="180"/>
    </location>
</feature>
<dbReference type="Pfam" id="PF04103">
    <property type="entry name" value="CD20"/>
    <property type="match status" value="1"/>
</dbReference>
<evidence type="ECO:0000313" key="8">
    <source>
        <dbReference type="Proteomes" id="UP000694386"/>
    </source>
</evidence>
<evidence type="ECO:0000256" key="2">
    <source>
        <dbReference type="ARBA" id="ARBA00009565"/>
    </source>
</evidence>
<feature type="transmembrane region" description="Helical" evidence="6">
    <location>
        <begin position="117"/>
        <end position="140"/>
    </location>
</feature>
<evidence type="ECO:0000256" key="1">
    <source>
        <dbReference type="ARBA" id="ARBA00004141"/>
    </source>
</evidence>
<evidence type="ECO:0000256" key="3">
    <source>
        <dbReference type="ARBA" id="ARBA00022692"/>
    </source>
</evidence>
<dbReference type="PANTHER" id="PTHR23320:SF72">
    <property type="entry name" value="MEMBRANE-SPANNING 4-DOMAINS SUBFAMILY A MEMBER 12"/>
    <property type="match status" value="1"/>
</dbReference>
<reference evidence="7" key="2">
    <citation type="submission" date="2025-09" db="UniProtKB">
        <authorList>
            <consortium name="Ensembl"/>
        </authorList>
    </citation>
    <scope>IDENTIFICATION</scope>
</reference>
<gene>
    <name evidence="7" type="primary">Ms4a12</name>
</gene>
<dbReference type="InterPro" id="IPR030417">
    <property type="entry name" value="MS4A"/>
</dbReference>
<keyword evidence="3 6" id="KW-0812">Transmembrane</keyword>